<feature type="compositionally biased region" description="Polar residues" evidence="1">
    <location>
        <begin position="280"/>
        <end position="294"/>
    </location>
</feature>
<sequence>MPKEFEFQFDVDEDEETWLTPQLSERSLGTQSKPVDLKEWFGQIQTSERASLLSKKLHKYAQKRAARSDRLRKSVSSSLDVVSEGDGSPERTHLYDHQEPLDDSGISANCLENVTMKKEVATCHNETDESGVAGCIKGFISPGLLTSNVPHFTSDAVATSTSFADSVSRNGLPNRSPFPDQLATTGKQIASDSDEEFFDACSEFCEEVENLMLTSSMHEDQHNGNRMLPDDDSGISVVRNCMSQSLTKVEEEAPASHQAVQTKEGKPLRSSSLSPRPISTAVSNAKQSQTNSLPSHGETDSIEQRRNPTPTIDTQLSYPRIGIKQQTRLSRPATSHRTLSIPRQLAPAPPRANQQHVVLNTRVPNPKAQLLHNLISTPAEIDEQPDRNRNVNVLTDSKNSRPTSGRQTSKTQSDIPDLAALREIARQQEEALRQAVEQQQHGNIERKYSWQNEKSLYSSAGSLVSSKSADMSTLHKANANVVSRIPASTRVPRRSGIPAPSKRPGKKKLTLCFHGLEPMSSKHSDDSDE</sequence>
<name>A0A158PAU9_ANGCA</name>
<reference evidence="2" key="1">
    <citation type="submission" date="2012-09" db="EMBL/GenBank/DDBJ databases">
        <authorList>
            <person name="Martin A.A."/>
        </authorList>
    </citation>
    <scope>NUCLEOTIDE SEQUENCE</scope>
</reference>
<dbReference type="Proteomes" id="UP000035642">
    <property type="component" value="Unassembled WGS sequence"/>
</dbReference>
<feature type="region of interest" description="Disordered" evidence="1">
    <location>
        <begin position="486"/>
        <end position="510"/>
    </location>
</feature>
<proteinExistence type="predicted"/>
<reference evidence="3" key="2">
    <citation type="submission" date="2016-04" db="UniProtKB">
        <authorList>
            <consortium name="WormBaseParasite"/>
        </authorList>
    </citation>
    <scope>IDENTIFICATION</scope>
</reference>
<feature type="region of interest" description="Disordered" evidence="1">
    <location>
        <begin position="247"/>
        <end position="315"/>
    </location>
</feature>
<protein>
    <submittedName>
        <fullName evidence="3">Breast cancer type 1 susceptibility protein homolog</fullName>
    </submittedName>
</protein>
<keyword evidence="2" id="KW-1185">Reference proteome</keyword>
<feature type="region of interest" description="Disordered" evidence="1">
    <location>
        <begin position="377"/>
        <end position="417"/>
    </location>
</feature>
<feature type="compositionally biased region" description="Basic and acidic residues" evidence="1">
    <location>
        <begin position="88"/>
        <end position="99"/>
    </location>
</feature>
<evidence type="ECO:0000313" key="3">
    <source>
        <dbReference type="WBParaSite" id="ACAC_0001003101-mRNA-1"/>
    </source>
</evidence>
<organism evidence="2 3">
    <name type="scientific">Angiostrongylus cantonensis</name>
    <name type="common">Rat lungworm</name>
    <dbReference type="NCBI Taxonomy" id="6313"/>
    <lineage>
        <taxon>Eukaryota</taxon>
        <taxon>Metazoa</taxon>
        <taxon>Ecdysozoa</taxon>
        <taxon>Nematoda</taxon>
        <taxon>Chromadorea</taxon>
        <taxon>Rhabditida</taxon>
        <taxon>Rhabditina</taxon>
        <taxon>Rhabditomorpha</taxon>
        <taxon>Strongyloidea</taxon>
        <taxon>Metastrongylidae</taxon>
        <taxon>Angiostrongylus</taxon>
    </lineage>
</organism>
<dbReference type="WBParaSite" id="ACAC_0001003101-mRNA-1">
    <property type="protein sequence ID" value="ACAC_0001003101-mRNA-1"/>
    <property type="gene ID" value="ACAC_0001003101"/>
</dbReference>
<evidence type="ECO:0000256" key="1">
    <source>
        <dbReference type="SAM" id="MobiDB-lite"/>
    </source>
</evidence>
<feature type="compositionally biased region" description="Polar residues" evidence="1">
    <location>
        <begin position="390"/>
        <end position="414"/>
    </location>
</feature>
<feature type="region of interest" description="Disordered" evidence="1">
    <location>
        <begin position="68"/>
        <end position="99"/>
    </location>
</feature>
<dbReference type="AlphaFoldDB" id="A0A158PAU9"/>
<evidence type="ECO:0000313" key="2">
    <source>
        <dbReference type="Proteomes" id="UP000035642"/>
    </source>
</evidence>
<feature type="compositionally biased region" description="Low complexity" evidence="1">
    <location>
        <begin position="268"/>
        <end position="277"/>
    </location>
</feature>
<accession>A0A158PAU9</accession>
<feature type="compositionally biased region" description="Basic and acidic residues" evidence="1">
    <location>
        <begin position="297"/>
        <end position="306"/>
    </location>
</feature>